<gene>
    <name evidence="1" type="ORF">BECKFW1821B_GA0114236_113210</name>
</gene>
<protein>
    <submittedName>
        <fullName evidence="1">Uncharacterized protein</fullName>
    </submittedName>
</protein>
<name>A0A450TJM4_9GAMM</name>
<sequence>MGDLRPVVPSDRVEIWIGRWRVQGLGVEHADDGGLGKVPGLAGENDLGPFREWSPADEVSADLRWPGQPAGQCLSASDPDGFLLMVHRLDGPEADEVGDLPIVLGVFEVHGSPSRKV</sequence>
<dbReference type="EMBL" id="CAADFD010000132">
    <property type="protein sequence ID" value="VFJ67605.1"/>
    <property type="molecule type" value="Genomic_DNA"/>
</dbReference>
<reference evidence="1" key="1">
    <citation type="submission" date="2019-02" db="EMBL/GenBank/DDBJ databases">
        <authorList>
            <person name="Gruber-Vodicka R. H."/>
            <person name="Seah K. B. B."/>
        </authorList>
    </citation>
    <scope>NUCLEOTIDE SEQUENCE</scope>
    <source>
        <strain evidence="1">BECK_BZ106</strain>
    </source>
</reference>
<evidence type="ECO:0000313" key="1">
    <source>
        <dbReference type="EMBL" id="VFJ67605.1"/>
    </source>
</evidence>
<dbReference type="AlphaFoldDB" id="A0A450TJM4"/>
<proteinExistence type="predicted"/>
<organism evidence="1">
    <name type="scientific">Candidatus Kentrum sp. FW</name>
    <dbReference type="NCBI Taxonomy" id="2126338"/>
    <lineage>
        <taxon>Bacteria</taxon>
        <taxon>Pseudomonadati</taxon>
        <taxon>Pseudomonadota</taxon>
        <taxon>Gammaproteobacteria</taxon>
        <taxon>Candidatus Kentrum</taxon>
    </lineage>
</organism>
<accession>A0A450TJM4</accession>